<keyword evidence="3 9" id="KW-0132">Cell division</keyword>
<dbReference type="InterPro" id="IPR034746">
    <property type="entry name" value="POTRA"/>
</dbReference>
<comment type="subcellular location">
    <subcellularLocation>
        <location evidence="1">Membrane</location>
    </subcellularLocation>
</comment>
<dbReference type="PROSITE" id="PS51779">
    <property type="entry name" value="POTRA"/>
    <property type="match status" value="1"/>
</dbReference>
<dbReference type="EMBL" id="JBIMSO010000066">
    <property type="protein sequence ID" value="MFH5210816.1"/>
    <property type="molecule type" value="Genomic_DNA"/>
</dbReference>
<feature type="domain" description="POTRA" evidence="8">
    <location>
        <begin position="21"/>
        <end position="89"/>
    </location>
</feature>
<evidence type="ECO:0000256" key="2">
    <source>
        <dbReference type="ARBA" id="ARBA00022475"/>
    </source>
</evidence>
<dbReference type="Proteomes" id="UP001609175">
    <property type="component" value="Unassembled WGS sequence"/>
</dbReference>
<dbReference type="InterPro" id="IPR005548">
    <property type="entry name" value="Cell_div_FtsQ/DivIB_C"/>
</dbReference>
<dbReference type="InterPro" id="IPR013685">
    <property type="entry name" value="POTRA_FtsQ_type"/>
</dbReference>
<sequence length="211" mass="22346">MVGVVVVAVAVVVGGWFTPIMSVRETSVQGLVSIPEEQVLAALAIDDGRPLLRVDTNAAARRVAQLPKVASVRVQRVYPSTVRVTVTERAPIVFFDSPQGTHLLDATGVDYAIEPPPPGVPRLKVDNPGAGDPTTQAVLAVLAATPPPLRLQVGEVVATSISDITLNLLDGRVIVWGSQDDSQRKSDIALPLLTQPGRIYDVSSPDLPTVR</sequence>
<dbReference type="RefSeq" id="WP_395116946.1">
    <property type="nucleotide sequence ID" value="NZ_JBIMSO010000066.1"/>
</dbReference>
<keyword evidence="4" id="KW-0812">Transmembrane</keyword>
<evidence type="ECO:0000259" key="8">
    <source>
        <dbReference type="PROSITE" id="PS51779"/>
    </source>
</evidence>
<comment type="caution">
    <text evidence="9">The sequence shown here is derived from an EMBL/GenBank/DDBJ whole genome shotgun (WGS) entry which is preliminary data.</text>
</comment>
<dbReference type="Pfam" id="PF03799">
    <property type="entry name" value="FtsQ_DivIB_C"/>
    <property type="match status" value="1"/>
</dbReference>
<evidence type="ECO:0000313" key="9">
    <source>
        <dbReference type="EMBL" id="MFH5210816.1"/>
    </source>
</evidence>
<gene>
    <name evidence="9" type="ORF">ACHIPZ_21805</name>
</gene>
<dbReference type="PANTHER" id="PTHR37820">
    <property type="entry name" value="CELL DIVISION PROTEIN DIVIB"/>
    <property type="match status" value="1"/>
</dbReference>
<keyword evidence="2" id="KW-1003">Cell membrane</keyword>
<dbReference type="Pfam" id="PF08478">
    <property type="entry name" value="POTRA_1"/>
    <property type="match status" value="1"/>
</dbReference>
<evidence type="ECO:0000313" key="10">
    <source>
        <dbReference type="Proteomes" id="UP001609175"/>
    </source>
</evidence>
<dbReference type="InterPro" id="IPR050487">
    <property type="entry name" value="FtsQ_DivIB"/>
</dbReference>
<reference evidence="9 10" key="1">
    <citation type="submission" date="2024-10" db="EMBL/GenBank/DDBJ databases">
        <authorList>
            <person name="Riesco R."/>
        </authorList>
    </citation>
    <scope>NUCLEOTIDE SEQUENCE [LARGE SCALE GENOMIC DNA]</scope>
    <source>
        <strain evidence="9 10">NCIMB 15449</strain>
    </source>
</reference>
<evidence type="ECO:0000256" key="3">
    <source>
        <dbReference type="ARBA" id="ARBA00022618"/>
    </source>
</evidence>
<evidence type="ECO:0000256" key="1">
    <source>
        <dbReference type="ARBA" id="ARBA00004370"/>
    </source>
</evidence>
<name>A0ABW7JS24_9NOCA</name>
<proteinExistence type="predicted"/>
<evidence type="ECO:0000256" key="7">
    <source>
        <dbReference type="ARBA" id="ARBA00023306"/>
    </source>
</evidence>
<dbReference type="GO" id="GO:0051301">
    <property type="term" value="P:cell division"/>
    <property type="evidence" value="ECO:0007669"/>
    <property type="project" value="UniProtKB-KW"/>
</dbReference>
<keyword evidence="7" id="KW-0131">Cell cycle</keyword>
<keyword evidence="6" id="KW-0472">Membrane</keyword>
<organism evidence="9 10">
    <name type="scientific">Antrihabitans spumae</name>
    <dbReference type="NCBI Taxonomy" id="3373370"/>
    <lineage>
        <taxon>Bacteria</taxon>
        <taxon>Bacillati</taxon>
        <taxon>Actinomycetota</taxon>
        <taxon>Actinomycetes</taxon>
        <taxon>Mycobacteriales</taxon>
        <taxon>Nocardiaceae</taxon>
        <taxon>Antrihabitans</taxon>
    </lineage>
</organism>
<evidence type="ECO:0000256" key="5">
    <source>
        <dbReference type="ARBA" id="ARBA00022989"/>
    </source>
</evidence>
<protein>
    <submittedName>
        <fullName evidence="9">Cell division protein FtsQ/DivIB</fullName>
    </submittedName>
</protein>
<accession>A0ABW7JS24</accession>
<dbReference type="PANTHER" id="PTHR37820:SF1">
    <property type="entry name" value="CELL DIVISION PROTEIN FTSQ"/>
    <property type="match status" value="1"/>
</dbReference>
<dbReference type="Gene3D" id="3.10.20.310">
    <property type="entry name" value="membrane protein fhac"/>
    <property type="match status" value="1"/>
</dbReference>
<evidence type="ECO:0000256" key="4">
    <source>
        <dbReference type="ARBA" id="ARBA00022692"/>
    </source>
</evidence>
<keyword evidence="5" id="KW-1133">Transmembrane helix</keyword>
<evidence type="ECO:0000256" key="6">
    <source>
        <dbReference type="ARBA" id="ARBA00023136"/>
    </source>
</evidence>